<reference evidence="1" key="2">
    <citation type="submission" date="2016-06" db="EMBL/GenBank/DDBJ databases">
        <title>The genome of a short-lived fish provides insights into sex chromosome evolution and the genetic control of aging.</title>
        <authorList>
            <person name="Reichwald K."/>
            <person name="Felder M."/>
            <person name="Petzold A."/>
            <person name="Koch P."/>
            <person name="Groth M."/>
            <person name="Platzer M."/>
        </authorList>
    </citation>
    <scope>NUCLEOTIDE SEQUENCE</scope>
    <source>
        <tissue evidence="1">Brain</tissue>
    </source>
</reference>
<sequence length="97" mass="10736">GCLMLNFGQLRAPWNNRLWEESLCCCKEFGSESWIYGNSFLEAPDHTTILAVGLPTTFCSPACNSCCHSPRLLVVSPPFCCLPSALQLQTGLLIFKH</sequence>
<feature type="non-terminal residue" evidence="1">
    <location>
        <position position="1"/>
    </location>
</feature>
<proteinExistence type="predicted"/>
<name>A0A1A8K1N8_NOTKU</name>
<feature type="non-terminal residue" evidence="1">
    <location>
        <position position="97"/>
    </location>
</feature>
<organism evidence="1">
    <name type="scientific">Nothobranchius kuhntae</name>
    <name type="common">Beira killifish</name>
    <dbReference type="NCBI Taxonomy" id="321403"/>
    <lineage>
        <taxon>Eukaryota</taxon>
        <taxon>Metazoa</taxon>
        <taxon>Chordata</taxon>
        <taxon>Craniata</taxon>
        <taxon>Vertebrata</taxon>
        <taxon>Euteleostomi</taxon>
        <taxon>Actinopterygii</taxon>
        <taxon>Neopterygii</taxon>
        <taxon>Teleostei</taxon>
        <taxon>Neoteleostei</taxon>
        <taxon>Acanthomorphata</taxon>
        <taxon>Ovalentaria</taxon>
        <taxon>Atherinomorphae</taxon>
        <taxon>Cyprinodontiformes</taxon>
        <taxon>Nothobranchiidae</taxon>
        <taxon>Nothobranchius</taxon>
    </lineage>
</organism>
<reference evidence="1" key="1">
    <citation type="submission" date="2016-05" db="EMBL/GenBank/DDBJ databases">
        <authorList>
            <person name="Lavstsen T."/>
            <person name="Jespersen J.S."/>
        </authorList>
    </citation>
    <scope>NUCLEOTIDE SEQUENCE</scope>
    <source>
        <tissue evidence="1">Brain</tissue>
    </source>
</reference>
<protein>
    <submittedName>
        <fullName evidence="1">Uncharacterized protein</fullName>
    </submittedName>
</protein>
<dbReference type="AlphaFoldDB" id="A0A1A8K1N8"/>
<dbReference type="EMBL" id="HAEE01006107">
    <property type="protein sequence ID" value="SBR26127.1"/>
    <property type="molecule type" value="Transcribed_RNA"/>
</dbReference>
<gene>
    <name evidence="1" type="primary">Nfu_g_1_011533</name>
</gene>
<evidence type="ECO:0000313" key="1">
    <source>
        <dbReference type="EMBL" id="SBR26127.1"/>
    </source>
</evidence>
<accession>A0A1A8K1N8</accession>